<proteinExistence type="predicted"/>
<evidence type="ECO:0000313" key="1">
    <source>
        <dbReference type="EMBL" id="GAH42129.1"/>
    </source>
</evidence>
<dbReference type="EMBL" id="BARU01005842">
    <property type="protein sequence ID" value="GAH42129.1"/>
    <property type="molecule type" value="Genomic_DNA"/>
</dbReference>
<organism evidence="1">
    <name type="scientific">marine sediment metagenome</name>
    <dbReference type="NCBI Taxonomy" id="412755"/>
    <lineage>
        <taxon>unclassified sequences</taxon>
        <taxon>metagenomes</taxon>
        <taxon>ecological metagenomes</taxon>
    </lineage>
</organism>
<gene>
    <name evidence="1" type="ORF">S03H2_11444</name>
</gene>
<comment type="caution">
    <text evidence="1">The sequence shown here is derived from an EMBL/GenBank/DDBJ whole genome shotgun (WGS) entry which is preliminary data.</text>
</comment>
<sequence length="61" mass="6291">MAMDGAGTTSLSREFGFFIKISTNSSRPDLSGKEKKQGPGICGVQAQIPRAAGALVGCFSL</sequence>
<protein>
    <submittedName>
        <fullName evidence="1">Uncharacterized protein</fullName>
    </submittedName>
</protein>
<reference evidence="1" key="1">
    <citation type="journal article" date="2014" name="Front. Microbiol.">
        <title>High frequency of phylogenetically diverse reductive dehalogenase-homologous genes in deep subseafloor sedimentary metagenomes.</title>
        <authorList>
            <person name="Kawai M."/>
            <person name="Futagami T."/>
            <person name="Toyoda A."/>
            <person name="Takaki Y."/>
            <person name="Nishi S."/>
            <person name="Hori S."/>
            <person name="Arai W."/>
            <person name="Tsubouchi T."/>
            <person name="Morono Y."/>
            <person name="Uchiyama I."/>
            <person name="Ito T."/>
            <person name="Fujiyama A."/>
            <person name="Inagaki F."/>
            <person name="Takami H."/>
        </authorList>
    </citation>
    <scope>NUCLEOTIDE SEQUENCE</scope>
    <source>
        <strain evidence="1">Expedition CK06-06</strain>
    </source>
</reference>
<accession>X1GKI9</accession>
<name>X1GKI9_9ZZZZ</name>
<dbReference type="AlphaFoldDB" id="X1GKI9"/>